<feature type="non-terminal residue" evidence="2">
    <location>
        <position position="134"/>
    </location>
</feature>
<organism evidence="2 3">
    <name type="scientific">Callosobruchus maculatus</name>
    <name type="common">Southern cowpea weevil</name>
    <name type="synonym">Pulse bruchid</name>
    <dbReference type="NCBI Taxonomy" id="64391"/>
    <lineage>
        <taxon>Eukaryota</taxon>
        <taxon>Metazoa</taxon>
        <taxon>Ecdysozoa</taxon>
        <taxon>Arthropoda</taxon>
        <taxon>Hexapoda</taxon>
        <taxon>Insecta</taxon>
        <taxon>Pterygota</taxon>
        <taxon>Neoptera</taxon>
        <taxon>Endopterygota</taxon>
        <taxon>Coleoptera</taxon>
        <taxon>Polyphaga</taxon>
        <taxon>Cucujiformia</taxon>
        <taxon>Chrysomeloidea</taxon>
        <taxon>Chrysomelidae</taxon>
        <taxon>Bruchinae</taxon>
        <taxon>Bruchini</taxon>
        <taxon>Callosobruchus</taxon>
    </lineage>
</organism>
<dbReference type="AlphaFoldDB" id="A0A653CSH1"/>
<accession>A0A653CSH1</accession>
<dbReference type="OrthoDB" id="96314at2759"/>
<dbReference type="Proteomes" id="UP000410492">
    <property type="component" value="Unassembled WGS sequence"/>
</dbReference>
<evidence type="ECO:0000313" key="3">
    <source>
        <dbReference type="Proteomes" id="UP000410492"/>
    </source>
</evidence>
<name>A0A653CSH1_CALMS</name>
<dbReference type="EMBL" id="CAACVG010008487">
    <property type="protein sequence ID" value="VEN50023.1"/>
    <property type="molecule type" value="Genomic_DNA"/>
</dbReference>
<feature type="region of interest" description="Disordered" evidence="1">
    <location>
        <begin position="99"/>
        <end position="134"/>
    </location>
</feature>
<feature type="compositionally biased region" description="Acidic residues" evidence="1">
    <location>
        <begin position="123"/>
        <end position="134"/>
    </location>
</feature>
<sequence>MAGVEPPPHMDGRSALPLLLVPDAVKRKRVRWPDTFLIESSGRRETPYLDLKMERLHKYSQAANWKNTTEVPVTTTEAHITPSSTSTLTSLPTTLLNLTMSHSTGAPRVYDSGEDPASLDTSTNDEDSDDEAEG</sequence>
<evidence type="ECO:0000313" key="2">
    <source>
        <dbReference type="EMBL" id="VEN50023.1"/>
    </source>
</evidence>
<gene>
    <name evidence="2" type="ORF">CALMAC_LOCUS10930</name>
</gene>
<keyword evidence="3" id="KW-1185">Reference proteome</keyword>
<evidence type="ECO:0000256" key="1">
    <source>
        <dbReference type="SAM" id="MobiDB-lite"/>
    </source>
</evidence>
<proteinExistence type="predicted"/>
<protein>
    <submittedName>
        <fullName evidence="2">Uncharacterized protein</fullName>
    </submittedName>
</protein>
<reference evidence="2 3" key="1">
    <citation type="submission" date="2019-01" db="EMBL/GenBank/DDBJ databases">
        <authorList>
            <person name="Sayadi A."/>
        </authorList>
    </citation>
    <scope>NUCLEOTIDE SEQUENCE [LARGE SCALE GENOMIC DNA]</scope>
</reference>